<keyword evidence="2" id="KW-1185">Reference proteome</keyword>
<dbReference type="EMBL" id="BDDD01001972">
    <property type="protein sequence ID" value="GAV79407.1"/>
    <property type="molecule type" value="Genomic_DNA"/>
</dbReference>
<evidence type="ECO:0000313" key="1">
    <source>
        <dbReference type="EMBL" id="GAV79407.1"/>
    </source>
</evidence>
<comment type="caution">
    <text evidence="1">The sequence shown here is derived from an EMBL/GenBank/DDBJ whole genome shotgun (WGS) entry which is preliminary data.</text>
</comment>
<feature type="non-terminal residue" evidence="1">
    <location>
        <position position="1"/>
    </location>
</feature>
<name>A0A1Q3CGR8_CEPFO</name>
<dbReference type="Proteomes" id="UP000187406">
    <property type="component" value="Unassembled WGS sequence"/>
</dbReference>
<evidence type="ECO:0000313" key="2">
    <source>
        <dbReference type="Proteomes" id="UP000187406"/>
    </source>
</evidence>
<gene>
    <name evidence="1" type="ORF">CFOL_v3_22872</name>
</gene>
<protein>
    <submittedName>
        <fullName evidence="1">Uncharacterized protein</fullName>
    </submittedName>
</protein>
<accession>A0A1Q3CGR8</accession>
<organism evidence="1 2">
    <name type="scientific">Cephalotus follicularis</name>
    <name type="common">Albany pitcher plant</name>
    <dbReference type="NCBI Taxonomy" id="3775"/>
    <lineage>
        <taxon>Eukaryota</taxon>
        <taxon>Viridiplantae</taxon>
        <taxon>Streptophyta</taxon>
        <taxon>Embryophyta</taxon>
        <taxon>Tracheophyta</taxon>
        <taxon>Spermatophyta</taxon>
        <taxon>Magnoliopsida</taxon>
        <taxon>eudicotyledons</taxon>
        <taxon>Gunneridae</taxon>
        <taxon>Pentapetalae</taxon>
        <taxon>rosids</taxon>
        <taxon>fabids</taxon>
        <taxon>Oxalidales</taxon>
        <taxon>Cephalotaceae</taxon>
        <taxon>Cephalotus</taxon>
    </lineage>
</organism>
<proteinExistence type="predicted"/>
<dbReference type="AlphaFoldDB" id="A0A1Q3CGR8"/>
<sequence length="51" mass="6159">LFLLKRKMQTSNLSNEEEKFQVHKLEISEKSKGFIDNISFYDKCVYMQKEI</sequence>
<reference evidence="2" key="1">
    <citation type="submission" date="2016-04" db="EMBL/GenBank/DDBJ databases">
        <title>Cephalotus genome sequencing.</title>
        <authorList>
            <person name="Fukushima K."/>
            <person name="Hasebe M."/>
            <person name="Fang X."/>
        </authorList>
    </citation>
    <scope>NUCLEOTIDE SEQUENCE [LARGE SCALE GENOMIC DNA]</scope>
    <source>
        <strain evidence="2">cv. St1</strain>
    </source>
</reference>
<dbReference type="InParanoid" id="A0A1Q3CGR8"/>